<dbReference type="EMBL" id="CAJOBI010056994">
    <property type="protein sequence ID" value="CAF4398441.1"/>
    <property type="molecule type" value="Genomic_DNA"/>
</dbReference>
<sequence length="72" mass="8379">MIYSLRHLTLRVNAIGDLFQLGRQLPMIESLFININGQIYTTVYSLQQFDSFVILSPYIKRVGLYSRDIIPN</sequence>
<comment type="caution">
    <text evidence="1">The sequence shown here is derived from an EMBL/GenBank/DDBJ whole genome shotgun (WGS) entry which is preliminary data.</text>
</comment>
<evidence type="ECO:0000313" key="1">
    <source>
        <dbReference type="EMBL" id="CAF4398441.1"/>
    </source>
</evidence>
<dbReference type="AlphaFoldDB" id="A0A8S2VMN3"/>
<accession>A0A8S2VMN3</accession>
<protein>
    <submittedName>
        <fullName evidence="1">Uncharacterized protein</fullName>
    </submittedName>
</protein>
<evidence type="ECO:0000313" key="2">
    <source>
        <dbReference type="Proteomes" id="UP000676336"/>
    </source>
</evidence>
<reference evidence="1" key="1">
    <citation type="submission" date="2021-02" db="EMBL/GenBank/DDBJ databases">
        <authorList>
            <person name="Nowell W R."/>
        </authorList>
    </citation>
    <scope>NUCLEOTIDE SEQUENCE</scope>
</reference>
<name>A0A8S2VMN3_9BILA</name>
<dbReference type="Proteomes" id="UP000676336">
    <property type="component" value="Unassembled WGS sequence"/>
</dbReference>
<feature type="non-terminal residue" evidence="1">
    <location>
        <position position="72"/>
    </location>
</feature>
<organism evidence="1 2">
    <name type="scientific">Rotaria magnacalcarata</name>
    <dbReference type="NCBI Taxonomy" id="392030"/>
    <lineage>
        <taxon>Eukaryota</taxon>
        <taxon>Metazoa</taxon>
        <taxon>Spiralia</taxon>
        <taxon>Gnathifera</taxon>
        <taxon>Rotifera</taxon>
        <taxon>Eurotatoria</taxon>
        <taxon>Bdelloidea</taxon>
        <taxon>Philodinida</taxon>
        <taxon>Philodinidae</taxon>
        <taxon>Rotaria</taxon>
    </lineage>
</organism>
<proteinExistence type="predicted"/>
<gene>
    <name evidence="1" type="ORF">SMN809_LOCUS30333</name>
</gene>